<dbReference type="Gene3D" id="2.60.40.4070">
    <property type="match status" value="1"/>
</dbReference>
<evidence type="ECO:0000259" key="1">
    <source>
        <dbReference type="Pfam" id="PF18962"/>
    </source>
</evidence>
<dbReference type="NCBIfam" id="TIGR04183">
    <property type="entry name" value="Por_Secre_tail"/>
    <property type="match status" value="1"/>
</dbReference>
<name>A0A0S4N8I1_9BACT</name>
<reference evidence="3" key="1">
    <citation type="submission" date="2015-11" db="EMBL/GenBank/DDBJ databases">
        <authorList>
            <person name="Varghese N."/>
        </authorList>
    </citation>
    <scope>NUCLEOTIDE SEQUENCE [LARGE SCALE GENOMIC DNA]</scope>
</reference>
<feature type="domain" description="Secretion system C-terminal sorting" evidence="1">
    <location>
        <begin position="163"/>
        <end position="239"/>
    </location>
</feature>
<feature type="non-terminal residue" evidence="2">
    <location>
        <position position="1"/>
    </location>
</feature>
<evidence type="ECO:0000313" key="2">
    <source>
        <dbReference type="EMBL" id="CUU07559.1"/>
    </source>
</evidence>
<organism evidence="2 3">
    <name type="scientific">Candidatus Thermokryptus mobilis</name>
    <dbReference type="NCBI Taxonomy" id="1643428"/>
    <lineage>
        <taxon>Bacteria</taxon>
        <taxon>Pseudomonadati</taxon>
        <taxon>Candidatus Kryptoniota</taxon>
        <taxon>Candidatus Thermokryptus</taxon>
    </lineage>
</organism>
<sequence length="242" mass="27079">GGYQYGITPNDAQTDGTGNKTYTHYWGFVVTAGVSPNSSGNKDQSLPVQFVSLVALTGNSKVTLVWETGSEFNNAGFEIFRKAEGEVEFKYIAGYQTNPELRGLGTSPHGKRYSYTDTDVKSGMTYEYKIYSVDFNGNRQEFGSITARVVAEIPDRYVLYQNYPNPFNPGTEIKFDLPKSGNVKIEIFNSLGERVAVLYDGYMEAGYGRTVRWNAVGYPSGVYFYRLQAGEFMDVKKMVLMK</sequence>
<evidence type="ECO:0000313" key="3">
    <source>
        <dbReference type="Proteomes" id="UP000320623"/>
    </source>
</evidence>
<dbReference type="InterPro" id="IPR013783">
    <property type="entry name" value="Ig-like_fold"/>
</dbReference>
<keyword evidence="3" id="KW-1185">Reference proteome</keyword>
<proteinExistence type="predicted"/>
<dbReference type="OrthoDB" id="863479at2"/>
<dbReference type="InterPro" id="IPR036116">
    <property type="entry name" value="FN3_sf"/>
</dbReference>
<dbReference type="SUPFAM" id="SSF49265">
    <property type="entry name" value="Fibronectin type III"/>
    <property type="match status" value="1"/>
</dbReference>
<dbReference type="Pfam" id="PF18962">
    <property type="entry name" value="Por_Secre_tail"/>
    <property type="match status" value="1"/>
</dbReference>
<dbReference type="RefSeq" id="WP_140945568.1">
    <property type="nucleotide sequence ID" value="NZ_FAOO01000014.1"/>
</dbReference>
<dbReference type="Proteomes" id="UP000320623">
    <property type="component" value="Unassembled WGS sequence"/>
</dbReference>
<dbReference type="Gene3D" id="2.60.40.10">
    <property type="entry name" value="Immunoglobulins"/>
    <property type="match status" value="1"/>
</dbReference>
<accession>A0A0S4N8I1</accession>
<dbReference type="InterPro" id="IPR026444">
    <property type="entry name" value="Secre_tail"/>
</dbReference>
<gene>
    <name evidence="2" type="ORF">JGI1_01846</name>
</gene>
<protein>
    <submittedName>
        <fullName evidence="2">Por secretion system C-terminal sorting domain-containing protein</fullName>
    </submittedName>
</protein>
<dbReference type="STRING" id="1643428.GCA_001442855_01809"/>
<dbReference type="AlphaFoldDB" id="A0A0S4N8I1"/>
<dbReference type="EMBL" id="FAOO01000014">
    <property type="protein sequence ID" value="CUU07559.1"/>
    <property type="molecule type" value="Genomic_DNA"/>
</dbReference>